<dbReference type="EC" id="1.5.1.3" evidence="2"/>
<keyword evidence="10" id="KW-1185">Reference proteome</keyword>
<dbReference type="GO" id="GO:0004146">
    <property type="term" value="F:dihydrofolate reductase activity"/>
    <property type="evidence" value="ECO:0007669"/>
    <property type="project" value="UniProtKB-EC"/>
</dbReference>
<comment type="caution">
    <text evidence="9">The sequence shown here is derived from an EMBL/GenBank/DDBJ whole genome shotgun (WGS) entry which is preliminary data.</text>
</comment>
<evidence type="ECO:0000256" key="3">
    <source>
        <dbReference type="ARBA" id="ARBA00018886"/>
    </source>
</evidence>
<dbReference type="InterPro" id="IPR017925">
    <property type="entry name" value="DHFR_CS"/>
</dbReference>
<dbReference type="GO" id="GO:0050661">
    <property type="term" value="F:NADP binding"/>
    <property type="evidence" value="ECO:0007669"/>
    <property type="project" value="InterPro"/>
</dbReference>
<dbReference type="SUPFAM" id="SSF53597">
    <property type="entry name" value="Dihydrofolate reductase-like"/>
    <property type="match status" value="1"/>
</dbReference>
<keyword evidence="6" id="KW-0560">Oxidoreductase</keyword>
<feature type="region of interest" description="Disordered" evidence="7">
    <location>
        <begin position="205"/>
        <end position="225"/>
    </location>
</feature>
<feature type="compositionally biased region" description="Basic and acidic residues" evidence="7">
    <location>
        <begin position="474"/>
        <end position="484"/>
    </location>
</feature>
<dbReference type="GO" id="GO:0046452">
    <property type="term" value="P:dihydrofolate metabolic process"/>
    <property type="evidence" value="ECO:0007669"/>
    <property type="project" value="TreeGrafter"/>
</dbReference>
<feature type="compositionally biased region" description="Low complexity" evidence="7">
    <location>
        <begin position="9"/>
        <end position="34"/>
    </location>
</feature>
<feature type="region of interest" description="Disordered" evidence="7">
    <location>
        <begin position="451"/>
        <end position="484"/>
    </location>
</feature>
<dbReference type="HOGENOM" id="CLU_043966_2_0_1"/>
<dbReference type="GO" id="GO:0005739">
    <property type="term" value="C:mitochondrion"/>
    <property type="evidence" value="ECO:0007669"/>
    <property type="project" value="TreeGrafter"/>
</dbReference>
<protein>
    <recommendedName>
        <fullName evidence="3">Dihydrofolate reductase</fullName>
        <ecNumber evidence="2">1.5.1.3</ecNumber>
    </recommendedName>
</protein>
<dbReference type="EMBL" id="AMWN01000003">
    <property type="protein sequence ID" value="EXJ90932.1"/>
    <property type="molecule type" value="Genomic_DNA"/>
</dbReference>
<dbReference type="Gene3D" id="3.40.430.10">
    <property type="entry name" value="Dihydrofolate Reductase, subunit A"/>
    <property type="match status" value="1"/>
</dbReference>
<reference evidence="9 10" key="1">
    <citation type="submission" date="2013-03" db="EMBL/GenBank/DDBJ databases">
        <title>The Genome Sequence of Capronia coronata CBS 617.96.</title>
        <authorList>
            <consortium name="The Broad Institute Genomics Platform"/>
            <person name="Cuomo C."/>
            <person name="de Hoog S."/>
            <person name="Gorbushina A."/>
            <person name="Walker B."/>
            <person name="Young S.K."/>
            <person name="Zeng Q."/>
            <person name="Gargeya S."/>
            <person name="Fitzgerald M."/>
            <person name="Haas B."/>
            <person name="Abouelleil A."/>
            <person name="Allen A.W."/>
            <person name="Alvarado L."/>
            <person name="Arachchi H.M."/>
            <person name="Berlin A.M."/>
            <person name="Chapman S.B."/>
            <person name="Gainer-Dewar J."/>
            <person name="Goldberg J."/>
            <person name="Griggs A."/>
            <person name="Gujja S."/>
            <person name="Hansen M."/>
            <person name="Howarth C."/>
            <person name="Imamovic A."/>
            <person name="Ireland A."/>
            <person name="Larimer J."/>
            <person name="McCowan C."/>
            <person name="Murphy C."/>
            <person name="Pearson M."/>
            <person name="Poon T.W."/>
            <person name="Priest M."/>
            <person name="Roberts A."/>
            <person name="Saif S."/>
            <person name="Shea T."/>
            <person name="Sisk P."/>
            <person name="Sykes S."/>
            <person name="Wortman J."/>
            <person name="Nusbaum C."/>
            <person name="Birren B."/>
        </authorList>
    </citation>
    <scope>NUCLEOTIDE SEQUENCE [LARGE SCALE GENOMIC DNA]</scope>
    <source>
        <strain evidence="9 10">CBS 617.96</strain>
    </source>
</reference>
<evidence type="ECO:0000256" key="7">
    <source>
        <dbReference type="SAM" id="MobiDB-lite"/>
    </source>
</evidence>
<feature type="compositionally biased region" description="Polar residues" evidence="7">
    <location>
        <begin position="273"/>
        <end position="285"/>
    </location>
</feature>
<evidence type="ECO:0000259" key="8">
    <source>
        <dbReference type="PROSITE" id="PS51330"/>
    </source>
</evidence>
<dbReference type="PROSITE" id="PS00075">
    <property type="entry name" value="DHFR_1"/>
    <property type="match status" value="1"/>
</dbReference>
<feature type="compositionally biased region" description="Low complexity" evidence="7">
    <location>
        <begin position="242"/>
        <end position="265"/>
    </location>
</feature>
<dbReference type="InterPro" id="IPR001796">
    <property type="entry name" value="DHFR_dom"/>
</dbReference>
<dbReference type="AlphaFoldDB" id="W9YDJ3"/>
<feature type="compositionally biased region" description="Low complexity" evidence="7">
    <location>
        <begin position="213"/>
        <end position="225"/>
    </location>
</feature>
<feature type="compositionally biased region" description="Low complexity" evidence="7">
    <location>
        <begin position="311"/>
        <end position="328"/>
    </location>
</feature>
<proteinExistence type="predicted"/>
<dbReference type="Proteomes" id="UP000019484">
    <property type="component" value="Unassembled WGS sequence"/>
</dbReference>
<evidence type="ECO:0000256" key="4">
    <source>
        <dbReference type="ARBA" id="ARBA00022563"/>
    </source>
</evidence>
<sequence length="502" mass="54217">MSMIPTPPSTTLSGPPSPTELSSGNFDLDLNLSDSHNDNDELSTSMPSSAAAQRIIKTTTTTIRPVMVHPKPIYVVVATSLSPSMGIGHQGGLPWPPIKADMAFFRKVTTHVPSSSPLQTKTRTLNAVIMGRKTWESIPPKFRPLAGRLNVIITRSNSRDMGFRIAEDMNSRNADVEWTVGDIGLSGTPAAEAAPATILVPSSASGQAQAEFQTQRQTPTPVPTPVLISSSLQSTLALLSSDSPLAVPTPTTTTTSTSTATSAATGTRKSDQDQNQNQTHSEDTSSISIHKIFCIGGAEIYRQILSLSATSTSTTTSTSSNTSTSTPTHNNHQEDKSSMDTTSGQAKLNTSTDCSTYPCRDREKELDGEFDVRILQTQVRRNIKPTKSTTSDKGGDSNGNQDTGMDVDVDFECDTFFPDALPAEPSIVKSTNWKSIPARRLREWVDGVDVPQWQGQGQGKLGDTQTTPGEDVDDNGHDEFDDAWYRDEKSGIEIRVVGWERR</sequence>
<dbReference type="PROSITE" id="PS51330">
    <property type="entry name" value="DHFR_2"/>
    <property type="match status" value="1"/>
</dbReference>
<dbReference type="Pfam" id="PF00186">
    <property type="entry name" value="DHFR_1"/>
    <property type="match status" value="1"/>
</dbReference>
<keyword evidence="5" id="KW-0521">NADP</keyword>
<evidence type="ECO:0000256" key="1">
    <source>
        <dbReference type="ARBA" id="ARBA00004903"/>
    </source>
</evidence>
<feature type="domain" description="DHFR" evidence="8">
    <location>
        <begin position="72"/>
        <end position="159"/>
    </location>
</feature>
<keyword evidence="4" id="KW-0554">One-carbon metabolism</keyword>
<dbReference type="PRINTS" id="PR00070">
    <property type="entry name" value="DHFR"/>
</dbReference>
<feature type="region of interest" description="Disordered" evidence="7">
    <location>
        <begin position="311"/>
        <end position="359"/>
    </location>
</feature>
<name>W9YDJ3_9EURO</name>
<gene>
    <name evidence="9" type="ORF">A1O1_04038</name>
</gene>
<dbReference type="UniPathway" id="UPA00077">
    <property type="reaction ID" value="UER00158"/>
</dbReference>
<dbReference type="CDD" id="cd00209">
    <property type="entry name" value="DHFR"/>
    <property type="match status" value="1"/>
</dbReference>
<feature type="compositionally biased region" description="Polar residues" evidence="7">
    <location>
        <begin position="377"/>
        <end position="403"/>
    </location>
</feature>
<feature type="region of interest" description="Disordered" evidence="7">
    <location>
        <begin position="242"/>
        <end position="285"/>
    </location>
</feature>
<dbReference type="STRING" id="1182541.W9YDJ3"/>
<feature type="region of interest" description="Disordered" evidence="7">
    <location>
        <begin position="377"/>
        <end position="404"/>
    </location>
</feature>
<dbReference type="GeneID" id="19158925"/>
<dbReference type="PANTHER" id="PTHR48069:SF3">
    <property type="entry name" value="DIHYDROFOLATE REDUCTASE"/>
    <property type="match status" value="1"/>
</dbReference>
<dbReference type="RefSeq" id="XP_007723126.1">
    <property type="nucleotide sequence ID" value="XM_007724936.1"/>
</dbReference>
<dbReference type="OrthoDB" id="414698at2759"/>
<evidence type="ECO:0000313" key="10">
    <source>
        <dbReference type="Proteomes" id="UP000019484"/>
    </source>
</evidence>
<dbReference type="InterPro" id="IPR012259">
    <property type="entry name" value="DHFR"/>
</dbReference>
<organism evidence="9 10">
    <name type="scientific">Capronia coronata CBS 617.96</name>
    <dbReference type="NCBI Taxonomy" id="1182541"/>
    <lineage>
        <taxon>Eukaryota</taxon>
        <taxon>Fungi</taxon>
        <taxon>Dikarya</taxon>
        <taxon>Ascomycota</taxon>
        <taxon>Pezizomycotina</taxon>
        <taxon>Eurotiomycetes</taxon>
        <taxon>Chaetothyriomycetidae</taxon>
        <taxon>Chaetothyriales</taxon>
        <taxon>Herpotrichiellaceae</taxon>
        <taxon>Capronia</taxon>
    </lineage>
</organism>
<dbReference type="InterPro" id="IPR024072">
    <property type="entry name" value="DHFR-like_dom_sf"/>
</dbReference>
<evidence type="ECO:0000256" key="2">
    <source>
        <dbReference type="ARBA" id="ARBA00012856"/>
    </source>
</evidence>
<dbReference type="GO" id="GO:0046655">
    <property type="term" value="P:folic acid metabolic process"/>
    <property type="evidence" value="ECO:0007669"/>
    <property type="project" value="TreeGrafter"/>
</dbReference>
<dbReference type="eggNOG" id="KOG1324">
    <property type="taxonomic scope" value="Eukaryota"/>
</dbReference>
<feature type="compositionally biased region" description="Polar residues" evidence="7">
    <location>
        <begin position="339"/>
        <end position="355"/>
    </location>
</feature>
<evidence type="ECO:0000313" key="9">
    <source>
        <dbReference type="EMBL" id="EXJ90932.1"/>
    </source>
</evidence>
<dbReference type="GO" id="GO:0006730">
    <property type="term" value="P:one-carbon metabolic process"/>
    <property type="evidence" value="ECO:0007669"/>
    <property type="project" value="UniProtKB-KW"/>
</dbReference>
<evidence type="ECO:0000256" key="6">
    <source>
        <dbReference type="ARBA" id="ARBA00023002"/>
    </source>
</evidence>
<evidence type="ECO:0000256" key="5">
    <source>
        <dbReference type="ARBA" id="ARBA00022857"/>
    </source>
</evidence>
<dbReference type="PANTHER" id="PTHR48069">
    <property type="entry name" value="DIHYDROFOLATE REDUCTASE"/>
    <property type="match status" value="1"/>
</dbReference>
<dbReference type="GO" id="GO:0046654">
    <property type="term" value="P:tetrahydrofolate biosynthetic process"/>
    <property type="evidence" value="ECO:0007669"/>
    <property type="project" value="UniProtKB-UniPathway"/>
</dbReference>
<feature type="region of interest" description="Disordered" evidence="7">
    <location>
        <begin position="1"/>
        <end position="51"/>
    </location>
</feature>
<comment type="pathway">
    <text evidence="1">Cofactor biosynthesis; tetrahydrofolate biosynthesis; 5,6,7,8-tetrahydrofolate from 7,8-dihydrofolate: step 1/1.</text>
</comment>
<accession>W9YDJ3</accession>